<feature type="transmembrane region" description="Helical" evidence="7">
    <location>
        <begin position="1029"/>
        <end position="1048"/>
    </location>
</feature>
<dbReference type="PANTHER" id="PTHR32063:SF34">
    <property type="entry name" value="MULTIDRUG RESISTANCE PROTEIN MDTC"/>
    <property type="match status" value="1"/>
</dbReference>
<dbReference type="InterPro" id="IPR001036">
    <property type="entry name" value="Acrflvin-R"/>
</dbReference>
<evidence type="ECO:0000256" key="1">
    <source>
        <dbReference type="ARBA" id="ARBA00022448"/>
    </source>
</evidence>
<feature type="transmembrane region" description="Helical" evidence="7">
    <location>
        <begin position="361"/>
        <end position="381"/>
    </location>
</feature>
<dbReference type="Gene3D" id="3.30.2090.10">
    <property type="entry name" value="Multidrug efflux transporter AcrB TolC docking domain, DN and DC subdomains"/>
    <property type="match status" value="2"/>
</dbReference>
<dbReference type="OrthoDB" id="9806532at2"/>
<accession>A0A1S8GNC6</accession>
<dbReference type="Pfam" id="PF00873">
    <property type="entry name" value="ACR_tran"/>
    <property type="match status" value="2"/>
</dbReference>
<dbReference type="Gene3D" id="3.30.70.1320">
    <property type="entry name" value="Multidrug efflux transporter AcrB pore domain like"/>
    <property type="match status" value="1"/>
</dbReference>
<dbReference type="Gene3D" id="3.30.70.1430">
    <property type="entry name" value="Multidrug efflux transporter AcrB pore domain"/>
    <property type="match status" value="2"/>
</dbReference>
<dbReference type="EMBL" id="JATM01000005">
    <property type="protein sequence ID" value="OOL17299.1"/>
    <property type="molecule type" value="Genomic_DNA"/>
</dbReference>
<feature type="transmembrane region" description="Helical" evidence="7">
    <location>
        <begin position="981"/>
        <end position="1008"/>
    </location>
</feature>
<keyword evidence="5 7" id="KW-1133">Transmembrane helix</keyword>
<dbReference type="STRING" id="1539051.AL01_08140"/>
<feature type="transmembrane region" description="Helical" evidence="7">
    <location>
        <begin position="337"/>
        <end position="354"/>
    </location>
</feature>
<keyword evidence="3" id="KW-0997">Cell inner membrane</keyword>
<dbReference type="RefSeq" id="WP_077397012.1">
    <property type="nucleotide sequence ID" value="NZ_JATM01000005.1"/>
</dbReference>
<feature type="transmembrane region" description="Helical" evidence="7">
    <location>
        <begin position="387"/>
        <end position="411"/>
    </location>
</feature>
<keyword evidence="9" id="KW-1185">Reference proteome</keyword>
<keyword evidence="6 7" id="KW-0472">Membrane</keyword>
<dbReference type="Gene3D" id="3.30.70.1440">
    <property type="entry name" value="Multidrug efflux transporter AcrB pore domain"/>
    <property type="match status" value="1"/>
</dbReference>
<dbReference type="SUPFAM" id="SSF82866">
    <property type="entry name" value="Multidrug efflux transporter AcrB transmembrane domain"/>
    <property type="match status" value="2"/>
</dbReference>
<evidence type="ECO:0000256" key="3">
    <source>
        <dbReference type="ARBA" id="ARBA00022519"/>
    </source>
</evidence>
<protein>
    <submittedName>
        <fullName evidence="8">Nodulation protein</fullName>
    </submittedName>
</protein>
<feature type="transmembrane region" description="Helical" evidence="7">
    <location>
        <begin position="553"/>
        <end position="572"/>
    </location>
</feature>
<keyword evidence="1" id="KW-0813">Transport</keyword>
<dbReference type="PRINTS" id="PR00702">
    <property type="entry name" value="ACRIFLAVINRP"/>
</dbReference>
<name>A0A1S8GNC6_9PROT</name>
<dbReference type="GO" id="GO:0042910">
    <property type="term" value="F:xenobiotic transmembrane transporter activity"/>
    <property type="evidence" value="ECO:0007669"/>
    <property type="project" value="TreeGrafter"/>
</dbReference>
<proteinExistence type="predicted"/>
<dbReference type="SUPFAM" id="SSF82714">
    <property type="entry name" value="Multidrug efflux transporter AcrB TolC docking domain, DN and DC subdomains"/>
    <property type="match status" value="2"/>
</dbReference>
<dbReference type="InterPro" id="IPR027463">
    <property type="entry name" value="AcrB_DN_DC_subdom"/>
</dbReference>
<feature type="transmembrane region" description="Helical" evidence="7">
    <location>
        <begin position="925"/>
        <end position="948"/>
    </location>
</feature>
<comment type="caution">
    <text evidence="8">The sequence shown here is derived from an EMBL/GenBank/DDBJ whole genome shotgun (WGS) entry which is preliminary data.</text>
</comment>
<evidence type="ECO:0000256" key="6">
    <source>
        <dbReference type="ARBA" id="ARBA00023136"/>
    </source>
</evidence>
<dbReference type="PANTHER" id="PTHR32063">
    <property type="match status" value="1"/>
</dbReference>
<feature type="transmembrane region" description="Helical" evidence="7">
    <location>
        <begin position="955"/>
        <end position="975"/>
    </location>
</feature>
<evidence type="ECO:0000256" key="5">
    <source>
        <dbReference type="ARBA" id="ARBA00022989"/>
    </source>
</evidence>
<keyword evidence="2" id="KW-1003">Cell membrane</keyword>
<dbReference type="GO" id="GO:0005886">
    <property type="term" value="C:plasma membrane"/>
    <property type="evidence" value="ECO:0007669"/>
    <property type="project" value="TreeGrafter"/>
</dbReference>
<evidence type="ECO:0000313" key="9">
    <source>
        <dbReference type="Proteomes" id="UP000200980"/>
    </source>
</evidence>
<evidence type="ECO:0000256" key="2">
    <source>
        <dbReference type="ARBA" id="ARBA00022475"/>
    </source>
</evidence>
<evidence type="ECO:0000313" key="8">
    <source>
        <dbReference type="EMBL" id="OOL17299.1"/>
    </source>
</evidence>
<evidence type="ECO:0000256" key="4">
    <source>
        <dbReference type="ARBA" id="ARBA00022692"/>
    </source>
</evidence>
<evidence type="ECO:0000256" key="7">
    <source>
        <dbReference type="SAM" id="Phobius"/>
    </source>
</evidence>
<feature type="transmembrane region" description="Helical" evidence="7">
    <location>
        <begin position="1060"/>
        <end position="1086"/>
    </location>
</feature>
<dbReference type="Proteomes" id="UP000200980">
    <property type="component" value="Unassembled WGS sequence"/>
</dbReference>
<feature type="transmembrane region" description="Helical" evidence="7">
    <location>
        <begin position="432"/>
        <end position="452"/>
    </location>
</feature>
<gene>
    <name evidence="8" type="ORF">AL01_08140</name>
</gene>
<keyword evidence="4 7" id="KW-0812">Transmembrane</keyword>
<organism evidence="8 9">
    <name type="scientific">Bombella intestini</name>
    <dbReference type="NCBI Taxonomy" id="1539051"/>
    <lineage>
        <taxon>Bacteria</taxon>
        <taxon>Pseudomonadati</taxon>
        <taxon>Pseudomonadota</taxon>
        <taxon>Alphaproteobacteria</taxon>
        <taxon>Acetobacterales</taxon>
        <taxon>Acetobacteraceae</taxon>
        <taxon>Bombella</taxon>
    </lineage>
</organism>
<reference evidence="8 9" key="1">
    <citation type="journal article" date="2016" name="PLoS ONE">
        <title>Whole-Genome Sequence Analysis of Bombella intestini LMG 28161T, a Novel Acetic Acid Bacterium Isolated from the Crop of a Red-Tailed Bumble Bee, Bombus lapidarius.</title>
        <authorList>
            <person name="Li L."/>
            <person name="Illeghems K."/>
            <person name="Van Kerrebroeck S."/>
            <person name="Borremans W."/>
            <person name="Cleenwerck I."/>
            <person name="Smagghe G."/>
            <person name="De Vuyst L."/>
            <person name="Vandamme P."/>
        </authorList>
    </citation>
    <scope>NUCLEOTIDE SEQUENCE [LARGE SCALE GENOMIC DNA]</scope>
    <source>
        <strain evidence="8 9">R-52487</strain>
    </source>
</reference>
<feature type="transmembrane region" description="Helical" evidence="7">
    <location>
        <begin position="464"/>
        <end position="491"/>
    </location>
</feature>
<dbReference type="Gene3D" id="1.20.1640.10">
    <property type="entry name" value="Multidrug efflux transporter AcrB transmembrane domain"/>
    <property type="match status" value="3"/>
</dbReference>
<sequence>MVFCRLFIDRPVATTLLALAIFLSGLIALPFLPISTMPDMTATSIMVIANQPGADPQQMATSVSTPLERRLAAIADIQTLESVTNSGQTSIFLDFSSSRDINGALRDVQAALHAARSDLPTSTLAADPQAFKLDGDKPIYLLHLTSDQLPRAQLYDLATIRVRPVLAQIAGVGRVELFGASNPAVRVELNPYPLYRWGLNPEDIRSALASANAFTPKGFINSGNQRIQLQTNDQAIDAAHYKDLIVAYRNGQNPIYLKDISTVRDDVQDVYQNSTLNGKTAITIAVIPQPHANAVEIVNDIVKRMPRLQQALPASAELRTGLDLSLTIRASLVDAKQTLVISIFLVVLVIALFFRHPASTLIPAITIPIALAGTLTVMAWFSFSLDILSLMALTIAVGFVIDDAIVVLENIARHMENGMDRYQASIHGTSEIAFTIVSISLSLIAVFIPLLSIPGTLGSALHEFAMTMAATITISMVLSLTLTPMLCAHFLTIEPAGSTPKAPHRPRYSLLEDPVAWALYGVRRTIQSVETGLARLTSLYDRSMHWSLRHPRLIGLTLPGSFLLMVGIIAIMPKTAIPRMDLAILQGSINGEPSLSFKALTRRMHQVESIIQKDPAVQTVVTFNRTSYTGRIFVTLKDKSLRDSIPVVLARLRKAIPQQAGAEAFFWALNNGRQGGGDSNTTGNYRYVLQSDSNGPLYATIPPLLTQLRASGKFRNLSTDAEDLSFFANILIHRDLEARYNITPQLVQNALFDAYGQSIVSTIHLPLTNHRVVMVVAEPFREYPNTLHHLWLSTSAGTAAGGIASNLIRVRSKGTLSTQASLARDSVTNSLANKLSGNSSNGAAVSSARETMIPLDNVASIVKTPMPLSITHHNGYYATTLSFDLADGTSYDDAIALIHRALVNLHASDKIHGEFTGTTGETTDLMLNALLAFLAAVAIMYITLGILYESLLHPLTILSTLPSAGVGGVLGLWIAGEQFSLVAIIGVILLTGLVKKNAILVIDFALYIRQHHPDMTAEETIRHASVTRFRPILMTTLAAALGGIPLLMSQGYGCELRHPLGVAILGGMAVSQLLTFYTTPTVYLLLEGLKHRSLTLIGRMRAAL</sequence>
<dbReference type="SUPFAM" id="SSF82693">
    <property type="entry name" value="Multidrug efflux transporter AcrB pore domain, PN1, PN2, PC1 and PC2 subdomains"/>
    <property type="match status" value="3"/>
</dbReference>
<dbReference type="AlphaFoldDB" id="A0A1S8GNC6"/>